<dbReference type="EMBL" id="LAZR01024130">
    <property type="protein sequence ID" value="KKL76183.1"/>
    <property type="molecule type" value="Genomic_DNA"/>
</dbReference>
<dbReference type="SUPFAM" id="SSF53474">
    <property type="entry name" value="alpha/beta-Hydrolases"/>
    <property type="match status" value="1"/>
</dbReference>
<accession>A0A0F9EPX9</accession>
<dbReference type="InterPro" id="IPR000801">
    <property type="entry name" value="Esterase-like"/>
</dbReference>
<dbReference type="Pfam" id="PF00756">
    <property type="entry name" value="Esterase"/>
    <property type="match status" value="1"/>
</dbReference>
<reference evidence="1" key="1">
    <citation type="journal article" date="2015" name="Nature">
        <title>Complex archaea that bridge the gap between prokaryotes and eukaryotes.</title>
        <authorList>
            <person name="Spang A."/>
            <person name="Saw J.H."/>
            <person name="Jorgensen S.L."/>
            <person name="Zaremba-Niedzwiedzka K."/>
            <person name="Martijn J."/>
            <person name="Lind A.E."/>
            <person name="van Eijk R."/>
            <person name="Schleper C."/>
            <person name="Guy L."/>
            <person name="Ettema T.J."/>
        </authorList>
    </citation>
    <scope>NUCLEOTIDE SEQUENCE</scope>
</reference>
<dbReference type="InterPro" id="IPR029058">
    <property type="entry name" value="AB_hydrolase_fold"/>
</dbReference>
<proteinExistence type="predicted"/>
<sequence length="436" mass="49930">MAFVDNPNAWRTAQGTDIIPEHLLDTICTISPMRTPWLSTLVKMRARHYEVKFVTDELAGYGNPENGDDDVLAIAENTDADFDPVSGWYGYHESLGTLRSWTGGKVQPYTERRVLAFIEWVRKKWDIDPDRAFTDGRGMGGTGAIHFACKHPEQFAYVLNDQGAVDCRESNQLPTLEAAWGRVEWGLRNDQGINVWDWQDLRRFVSSHGPARDLPVLAISPRGHTAWRDGYPRKVVGSRTKRWMRNHNTYTALFKALLDNRHMLITDFDWGPTLAILPQWMDIRRGPVPAVTDSSDKKIKDTPEGPYIFFEPSGSSPSGWIHWHHRWRPDDAVDKPDRLEMTLYVTQGEVTADVTPRRAKAFRAKPGEKFRWTNTHLAEGDRRNWSLRNIWKKYPKAEEIQSGTVTADKDGLLTVQGMIILPTKCRLVIERQEAQP</sequence>
<dbReference type="Gene3D" id="3.40.50.1820">
    <property type="entry name" value="alpha/beta hydrolase"/>
    <property type="match status" value="1"/>
</dbReference>
<organism evidence="1">
    <name type="scientific">marine sediment metagenome</name>
    <dbReference type="NCBI Taxonomy" id="412755"/>
    <lineage>
        <taxon>unclassified sequences</taxon>
        <taxon>metagenomes</taxon>
        <taxon>ecological metagenomes</taxon>
    </lineage>
</organism>
<name>A0A0F9EPX9_9ZZZZ</name>
<dbReference type="AlphaFoldDB" id="A0A0F9EPX9"/>
<comment type="caution">
    <text evidence="1">The sequence shown here is derived from an EMBL/GenBank/DDBJ whole genome shotgun (WGS) entry which is preliminary data.</text>
</comment>
<protein>
    <submittedName>
        <fullName evidence="1">Uncharacterized protein</fullName>
    </submittedName>
</protein>
<gene>
    <name evidence="1" type="ORF">LCGC14_2047440</name>
</gene>
<evidence type="ECO:0000313" key="1">
    <source>
        <dbReference type="EMBL" id="KKL76183.1"/>
    </source>
</evidence>